<evidence type="ECO:0000256" key="1">
    <source>
        <dbReference type="PROSITE-ProRule" id="PRU00339"/>
    </source>
</evidence>
<dbReference type="RefSeq" id="WP_262950675.1">
    <property type="nucleotide sequence ID" value="NZ_AP028127.1"/>
</dbReference>
<keyword evidence="1" id="KW-0802">TPR repeat</keyword>
<accession>A0ABN6Z999</accession>
<protein>
    <submittedName>
        <fullName evidence="2">Uncharacterized protein</fullName>
    </submittedName>
</protein>
<dbReference type="EMBL" id="AP028127">
    <property type="protein sequence ID" value="BEH90404.1"/>
    <property type="molecule type" value="Genomic_DNA"/>
</dbReference>
<gene>
    <name evidence="2" type="ORF">T23_05060</name>
</gene>
<evidence type="ECO:0000313" key="3">
    <source>
        <dbReference type="Proteomes" id="UP001432099"/>
    </source>
</evidence>
<dbReference type="PROSITE" id="PS50005">
    <property type="entry name" value="TPR"/>
    <property type="match status" value="1"/>
</dbReference>
<proteinExistence type="predicted"/>
<evidence type="ECO:0000313" key="2">
    <source>
        <dbReference type="EMBL" id="BEH90404.1"/>
    </source>
</evidence>
<sequence>MKKVISIILAIVITGIGLTIAFSYQTPKTKTYSTLSEIDKKIENETTVSDLTIEKNVSQLYEAVQALITLGETYTEGTETDQAFETFNQAYDETKKLEVQLAEFIKTDVTSKLEKTTSALTEDQKKVATEAIDAEKKRLDTLKTFNQQLSALNKNLKGLKENFDQDKPSTAIQYFNSVTTSFNQVKDSYNDYVEATNHYYQLKEKLYEVLKTA</sequence>
<reference evidence="2" key="1">
    <citation type="journal article" date="2024" name="Int. J. Syst. Evol. Microbiol.">
        <title>Turicibacter faecis sp. nov., isolated from faeces of heart failure mouse model.</title>
        <authorList>
            <person name="Imamura Y."/>
            <person name="Motooka D."/>
            <person name="Nakajima Y."/>
            <person name="Ito S."/>
            <person name="Kitakaze M."/>
            <person name="Iida T."/>
            <person name="Nakamura S."/>
        </authorList>
    </citation>
    <scope>NUCLEOTIDE SEQUENCE</scope>
    <source>
        <strain evidence="2">TC023</strain>
    </source>
</reference>
<dbReference type="InterPro" id="IPR019734">
    <property type="entry name" value="TPR_rpt"/>
</dbReference>
<name>A0ABN6Z999_9FIRM</name>
<organism evidence="2 3">
    <name type="scientific">Turicibacter faecis</name>
    <dbReference type="NCBI Taxonomy" id="2963365"/>
    <lineage>
        <taxon>Bacteria</taxon>
        <taxon>Bacillati</taxon>
        <taxon>Bacillota</taxon>
        <taxon>Erysipelotrichia</taxon>
        <taxon>Erysipelotrichales</taxon>
        <taxon>Turicibacteraceae</taxon>
        <taxon>Turicibacter</taxon>
    </lineage>
</organism>
<keyword evidence="3" id="KW-1185">Reference proteome</keyword>
<feature type="repeat" description="TPR" evidence="1">
    <location>
        <begin position="64"/>
        <end position="97"/>
    </location>
</feature>
<dbReference type="Proteomes" id="UP001432099">
    <property type="component" value="Chromosome"/>
</dbReference>